<proteinExistence type="predicted"/>
<evidence type="ECO:0000313" key="1">
    <source>
        <dbReference type="EMBL" id="KAJ9555706.1"/>
    </source>
</evidence>
<evidence type="ECO:0000313" key="2">
    <source>
        <dbReference type="Proteomes" id="UP001172457"/>
    </source>
</evidence>
<organism evidence="1 2">
    <name type="scientific">Centaurea solstitialis</name>
    <name type="common">yellow star-thistle</name>
    <dbReference type="NCBI Taxonomy" id="347529"/>
    <lineage>
        <taxon>Eukaryota</taxon>
        <taxon>Viridiplantae</taxon>
        <taxon>Streptophyta</taxon>
        <taxon>Embryophyta</taxon>
        <taxon>Tracheophyta</taxon>
        <taxon>Spermatophyta</taxon>
        <taxon>Magnoliopsida</taxon>
        <taxon>eudicotyledons</taxon>
        <taxon>Gunneridae</taxon>
        <taxon>Pentapetalae</taxon>
        <taxon>asterids</taxon>
        <taxon>campanulids</taxon>
        <taxon>Asterales</taxon>
        <taxon>Asteraceae</taxon>
        <taxon>Carduoideae</taxon>
        <taxon>Cardueae</taxon>
        <taxon>Centaureinae</taxon>
        <taxon>Centaurea</taxon>
    </lineage>
</organism>
<dbReference type="Proteomes" id="UP001172457">
    <property type="component" value="Chromosome 3"/>
</dbReference>
<dbReference type="EMBL" id="JARYMX010000003">
    <property type="protein sequence ID" value="KAJ9555706.1"/>
    <property type="molecule type" value="Genomic_DNA"/>
</dbReference>
<sequence>MSSSSDANLRLVKGIINVKPILSGELAEVINLDLIKKWVDSITHLSHGQFSLELVAAADDLDEESSFVNHK</sequence>
<gene>
    <name evidence="1" type="ORF">OSB04_010320</name>
</gene>
<accession>A0AA38TKI5</accession>
<name>A0AA38TKI5_9ASTR</name>
<comment type="caution">
    <text evidence="1">The sequence shown here is derived from an EMBL/GenBank/DDBJ whole genome shotgun (WGS) entry which is preliminary data.</text>
</comment>
<dbReference type="AlphaFoldDB" id="A0AA38TKI5"/>
<keyword evidence="2" id="KW-1185">Reference proteome</keyword>
<reference evidence="1" key="1">
    <citation type="submission" date="2023-03" db="EMBL/GenBank/DDBJ databases">
        <title>Chromosome-scale reference genome and RAD-based genetic map of yellow starthistle (Centaurea solstitialis) reveal putative structural variation and QTLs associated with invader traits.</title>
        <authorList>
            <person name="Reatini B."/>
            <person name="Cang F.A."/>
            <person name="Jiang Q."/>
            <person name="Mckibben M.T.W."/>
            <person name="Barker M.S."/>
            <person name="Rieseberg L.H."/>
            <person name="Dlugosch K.M."/>
        </authorList>
    </citation>
    <scope>NUCLEOTIDE SEQUENCE</scope>
    <source>
        <strain evidence="1">CAN-66</strain>
        <tissue evidence="1">Leaf</tissue>
    </source>
</reference>
<protein>
    <submittedName>
        <fullName evidence="1">Uncharacterized protein</fullName>
    </submittedName>
</protein>